<feature type="domain" description="Heterokaryon incompatibility" evidence="1">
    <location>
        <begin position="59"/>
        <end position="217"/>
    </location>
</feature>
<name>A0A8J2IRX9_FUSEQ</name>
<dbReference type="EMBL" id="CAJSTJ010000145">
    <property type="protein sequence ID" value="CAG7561987.1"/>
    <property type="molecule type" value="Genomic_DNA"/>
</dbReference>
<dbReference type="InterPro" id="IPR010730">
    <property type="entry name" value="HET"/>
</dbReference>
<reference evidence="2" key="1">
    <citation type="submission" date="2021-05" db="EMBL/GenBank/DDBJ databases">
        <authorList>
            <person name="Khan N."/>
        </authorList>
    </citation>
    <scope>NUCLEOTIDE SEQUENCE</scope>
</reference>
<comment type="caution">
    <text evidence="2">The sequence shown here is derived from an EMBL/GenBank/DDBJ whole genome shotgun (WGS) entry which is preliminary data.</text>
</comment>
<dbReference type="PANTHER" id="PTHR33112">
    <property type="entry name" value="DOMAIN PROTEIN, PUTATIVE-RELATED"/>
    <property type="match status" value="1"/>
</dbReference>
<accession>A0A8J2IRX9</accession>
<proteinExistence type="predicted"/>
<evidence type="ECO:0000259" key="1">
    <source>
        <dbReference type="Pfam" id="PF06985"/>
    </source>
</evidence>
<dbReference type="AlphaFoldDB" id="A0A8J2IRX9"/>
<evidence type="ECO:0000313" key="3">
    <source>
        <dbReference type="Proteomes" id="UP000693738"/>
    </source>
</evidence>
<dbReference type="Pfam" id="PF06985">
    <property type="entry name" value="HET"/>
    <property type="match status" value="1"/>
</dbReference>
<protein>
    <recommendedName>
        <fullName evidence="1">Heterokaryon incompatibility domain-containing protein</fullName>
    </recommendedName>
</protein>
<dbReference type="Proteomes" id="UP000693738">
    <property type="component" value="Unassembled WGS sequence"/>
</dbReference>
<sequence length="615" mass="70154">MRTSDTGHHWEQIGSQMTLRELLTALPDTRYALLRSTGRFRAIDVETQGLVVPSGDISYTALSYVWGGILHTKTEIERVEWVNSLFESETSIRPTTHRLRVENLPTTIQDATKLTSLMVWRYIWIDLLCIHQNDTADKEVLVKRMHYIYEQASFTIVAASGQDANAPLAGLFSPRDTESIGEIKLKNDSILMVPARPQLPELLAETVWATRGWTFQEDVLSRRCLYFTSTEVFYSCKEHLKEYPLTREADYDGFGIGRFNEWRESYVLETRLSRTTYQAASLWNEGWNRFGKASSCLRSRATVLNSNVIAEECTRLETRASFEEYAKFVADYSQRQLSDPGDVVEAMMGIFNKFNDTPNIKAHGMIGGLLELNLLWVPLKETSLRRREGFPSWSWAGWVGPVVYEIIEYGLPRWVFRPKGSLIATLKRWRLSNGPDPYPSDPLPDDLRSPGVLNIYTYVAKISSLTYESSSVVRKDATAFNVPILVARIDNGDEEIAIIPDFTITSNPEGDYVLAMIGKGERRDETDNIDSSGPSSSLMTEYIVLLLKKRGEYFERVGLSVVPAERNIPEEKRPARWSRSLMNKFGLKDVGKPRFEKKDYIDPPSSWALRWVSLV</sequence>
<organism evidence="2 3">
    <name type="scientific">Fusarium equiseti</name>
    <name type="common">Fusarium scirpi</name>
    <dbReference type="NCBI Taxonomy" id="61235"/>
    <lineage>
        <taxon>Eukaryota</taxon>
        <taxon>Fungi</taxon>
        <taxon>Dikarya</taxon>
        <taxon>Ascomycota</taxon>
        <taxon>Pezizomycotina</taxon>
        <taxon>Sordariomycetes</taxon>
        <taxon>Hypocreomycetidae</taxon>
        <taxon>Hypocreales</taxon>
        <taxon>Nectriaceae</taxon>
        <taxon>Fusarium</taxon>
        <taxon>Fusarium incarnatum-equiseti species complex</taxon>
    </lineage>
</organism>
<gene>
    <name evidence="2" type="ORF">FEQUK3_LOCUS7722</name>
</gene>
<dbReference type="PANTHER" id="PTHR33112:SF12">
    <property type="entry name" value="HETEROKARYON INCOMPATIBILITY DOMAIN-CONTAINING PROTEIN"/>
    <property type="match status" value="1"/>
</dbReference>
<evidence type="ECO:0000313" key="2">
    <source>
        <dbReference type="EMBL" id="CAG7561987.1"/>
    </source>
</evidence>